<dbReference type="Proteomes" id="UP000656319">
    <property type="component" value="Unassembled WGS sequence"/>
</dbReference>
<dbReference type="EMBL" id="CAJHCQ010000007">
    <property type="protein sequence ID" value="CAD6536439.1"/>
    <property type="molecule type" value="Genomic_DNA"/>
</dbReference>
<comment type="caution">
    <text evidence="2">The sequence shown here is derived from an EMBL/GenBank/DDBJ whole genome shotgun (WGS) entry which is preliminary data.</text>
</comment>
<sequence>MTALQKVNLGTAPTGTDGDTVRTANVKANANVDVLTTQAILTSSSPNAVRDLTAADMGKRINFTPTSAASSHFPAANTTGADQIVSVHNLSTAYDVTMAIAVGSGDAAPTIVVVKPGELLTWETDGVSAWRTIGRKKAFDEVVQGKLSVAGALTASGSATVGGTLSVTGALTAGAPIKTSYAAATVVANDTSGNSQFGYGYQSNGSGIWATWVSPSRDWFLQRYVSGNPVDNPIVVANATGVASFSQRPVFAGNTPWDSGNLTPSQYAKQSSTTAFAAGDIASSGQLTSTGNAAIGTGASLVNIGPSNNSPISSHTPGLAWRSGSGIDLWGNTNPLNIGSGTTGIVSFYNGSSPSVVVGSITTTGAAVAYNTTSDYRLKENVASISGALARIRQVPARTFSFKADDTHAIVTGFIAHELQAVLPEAVHGDKDAVDDDGAPVFQVVDYSKCGPLMWAAISELAAALDAAVARVAELEAK</sequence>
<evidence type="ECO:0000259" key="1">
    <source>
        <dbReference type="PROSITE" id="PS51688"/>
    </source>
</evidence>
<accession>A0ABM8NPC9</accession>
<gene>
    <name evidence="2" type="ORF">LMG27952_03149</name>
</gene>
<reference evidence="2 3" key="1">
    <citation type="submission" date="2020-10" db="EMBL/GenBank/DDBJ databases">
        <authorList>
            <person name="Peeters C."/>
        </authorList>
    </citation>
    <scope>NUCLEOTIDE SEQUENCE [LARGE SCALE GENOMIC DNA]</scope>
    <source>
        <strain evidence="2 3">LMG 27952</strain>
    </source>
</reference>
<dbReference type="RefSeq" id="WP_201696844.1">
    <property type="nucleotide sequence ID" value="NZ_CAJHCQ010000007.1"/>
</dbReference>
<protein>
    <recommendedName>
        <fullName evidence="1">Peptidase S74 domain-containing protein</fullName>
    </recommendedName>
</protein>
<evidence type="ECO:0000313" key="2">
    <source>
        <dbReference type="EMBL" id="CAD6536439.1"/>
    </source>
</evidence>
<name>A0ABM8NPC9_9BURK</name>
<dbReference type="Pfam" id="PF13884">
    <property type="entry name" value="Peptidase_S74"/>
    <property type="match status" value="1"/>
</dbReference>
<dbReference type="InterPro" id="IPR030392">
    <property type="entry name" value="S74_ICA"/>
</dbReference>
<feature type="domain" description="Peptidase S74" evidence="1">
    <location>
        <begin position="374"/>
        <end position="478"/>
    </location>
</feature>
<dbReference type="PROSITE" id="PS51688">
    <property type="entry name" value="ICA"/>
    <property type="match status" value="1"/>
</dbReference>
<keyword evidence="3" id="KW-1185">Reference proteome</keyword>
<proteinExistence type="predicted"/>
<organism evidence="2 3">
    <name type="scientific">Paraburkholderia hiiakae</name>
    <dbReference type="NCBI Taxonomy" id="1081782"/>
    <lineage>
        <taxon>Bacteria</taxon>
        <taxon>Pseudomonadati</taxon>
        <taxon>Pseudomonadota</taxon>
        <taxon>Betaproteobacteria</taxon>
        <taxon>Burkholderiales</taxon>
        <taxon>Burkholderiaceae</taxon>
        <taxon>Paraburkholderia</taxon>
    </lineage>
</organism>
<evidence type="ECO:0000313" key="3">
    <source>
        <dbReference type="Proteomes" id="UP000656319"/>
    </source>
</evidence>